<dbReference type="CDD" id="cd21120">
    <property type="entry name" value="SPASM_anSME"/>
    <property type="match status" value="1"/>
</dbReference>
<gene>
    <name evidence="10" type="ORF">SAMN04489714_2128</name>
</gene>
<feature type="domain" description="Radical SAM core" evidence="9">
    <location>
        <begin position="42"/>
        <end position="282"/>
    </location>
</feature>
<dbReference type="SFLD" id="SFLDF00285">
    <property type="entry name" value="anaerobic_Ser-type_sulfatase-m"/>
    <property type="match status" value="1"/>
</dbReference>
<dbReference type="EMBL" id="LT629792">
    <property type="protein sequence ID" value="SDU09531.1"/>
    <property type="molecule type" value="Genomic_DNA"/>
</dbReference>
<keyword evidence="2" id="KW-0004">4Fe-4S</keyword>
<sequence>MTRGAPPAPDPEPAADSVPALTPLPFPHVRTEAPSLDGTPLARERFSFSVVAKPSGAACNLDCQYCFFLSKELLYDVPRQRMSEDTLERYIAEFLAASADGEVTMLWQGGEPTLRGLDFFRRAVQLCEDYRRPSQRVVHAIQTNATLIDRDWAQFLAKHDVLVGVSIDGPEALHDAYRLNKGGRGTHAMVIRGWRYLQEAGVRCNVLCTVHHANEHHAREVYEYFRDELGAEFMQFIPIVERVDPEYADLAENGWRGEGERAPSVLYRQHGSDVTSRSVDPEAYGQFLSTVFDCWVKRDVGRVFVQDFDSALSALFGAASVCVHAPECGFNFAMEFNGDVYACDHWVEPDWLVGNVASDAFADLARTDTMGRFSRKKRLELTGQCRRCPYLQLCYGGCPKDRFVRSVDGEYGQNYLCAGYEHFYRHISADLERMAGLIVSGRPASDIMNDTRKGTCRT</sequence>
<dbReference type="SFLD" id="SFLDG01384">
    <property type="entry name" value="thioether_bond_formation_requi"/>
    <property type="match status" value="1"/>
</dbReference>
<dbReference type="SFLD" id="SFLDG01067">
    <property type="entry name" value="SPASM/twitch_domain_containing"/>
    <property type="match status" value="1"/>
</dbReference>
<dbReference type="InterPro" id="IPR007197">
    <property type="entry name" value="rSAM"/>
</dbReference>
<proteinExistence type="inferred from homology"/>
<evidence type="ECO:0000256" key="5">
    <source>
        <dbReference type="ARBA" id="ARBA00023004"/>
    </source>
</evidence>
<dbReference type="Proteomes" id="UP000198976">
    <property type="component" value="Chromosome I"/>
</dbReference>
<dbReference type="InterPro" id="IPR023867">
    <property type="entry name" value="Sulphatase_maturase_rSAM"/>
</dbReference>
<evidence type="ECO:0000313" key="10">
    <source>
        <dbReference type="EMBL" id="SDU09531.1"/>
    </source>
</evidence>
<dbReference type="Gene3D" id="3.20.20.70">
    <property type="entry name" value="Aldolase class I"/>
    <property type="match status" value="1"/>
</dbReference>
<comment type="similarity">
    <text evidence="7">Belongs to the radical SAM superfamily. Anaerobic sulfatase-maturating enzyme family.</text>
</comment>
<evidence type="ECO:0000313" key="11">
    <source>
        <dbReference type="Proteomes" id="UP000198976"/>
    </source>
</evidence>
<dbReference type="SFLD" id="SFLDS00029">
    <property type="entry name" value="Radical_SAM"/>
    <property type="match status" value="1"/>
</dbReference>
<dbReference type="InterPro" id="IPR023885">
    <property type="entry name" value="4Fe4S-binding_SPASM_dom"/>
</dbReference>
<evidence type="ECO:0000256" key="6">
    <source>
        <dbReference type="ARBA" id="ARBA00023014"/>
    </source>
</evidence>
<dbReference type="InterPro" id="IPR034491">
    <property type="entry name" value="Anaerob_Ser_sulfatase-maturase"/>
</dbReference>
<evidence type="ECO:0000256" key="7">
    <source>
        <dbReference type="ARBA" id="ARBA00023601"/>
    </source>
</evidence>
<keyword evidence="6" id="KW-0411">Iron-sulfur</keyword>
<dbReference type="SFLD" id="SFLDG01386">
    <property type="entry name" value="main_SPASM_domain-containing"/>
    <property type="match status" value="1"/>
</dbReference>
<dbReference type="InterPro" id="IPR047207">
    <property type="entry name" value="SPASM_anSME"/>
</dbReference>
<dbReference type="Pfam" id="PF13186">
    <property type="entry name" value="SPASM"/>
    <property type="match status" value="1"/>
</dbReference>
<name>A0ABY0VD55_9ACTO</name>
<dbReference type="Pfam" id="PF04055">
    <property type="entry name" value="Radical_SAM"/>
    <property type="match status" value="1"/>
</dbReference>
<keyword evidence="4" id="KW-0479">Metal-binding</keyword>
<dbReference type="InterPro" id="IPR013785">
    <property type="entry name" value="Aldolase_TIM"/>
</dbReference>
<dbReference type="SFLD" id="SFLDG01072">
    <property type="entry name" value="dehydrogenase_like"/>
    <property type="match status" value="1"/>
</dbReference>
<dbReference type="PROSITE" id="PS51918">
    <property type="entry name" value="RADICAL_SAM"/>
    <property type="match status" value="1"/>
</dbReference>
<feature type="compositionally biased region" description="Pro residues" evidence="8">
    <location>
        <begin position="1"/>
        <end position="12"/>
    </location>
</feature>
<evidence type="ECO:0000256" key="4">
    <source>
        <dbReference type="ARBA" id="ARBA00022723"/>
    </source>
</evidence>
<dbReference type="RefSeq" id="WP_092649168.1">
    <property type="nucleotide sequence ID" value="NZ_LT629792.1"/>
</dbReference>
<evidence type="ECO:0000256" key="2">
    <source>
        <dbReference type="ARBA" id="ARBA00022485"/>
    </source>
</evidence>
<dbReference type="InterPro" id="IPR058240">
    <property type="entry name" value="rSAM_sf"/>
</dbReference>
<protein>
    <recommendedName>
        <fullName evidence="9">Radical SAM core domain-containing protein</fullName>
    </recommendedName>
</protein>
<comment type="cofactor">
    <cofactor evidence="1">
        <name>[4Fe-4S] cluster</name>
        <dbReference type="ChEBI" id="CHEBI:49883"/>
    </cofactor>
</comment>
<dbReference type="CDD" id="cd01335">
    <property type="entry name" value="Radical_SAM"/>
    <property type="match status" value="1"/>
</dbReference>
<evidence type="ECO:0000256" key="8">
    <source>
        <dbReference type="SAM" id="MobiDB-lite"/>
    </source>
</evidence>
<dbReference type="NCBIfam" id="TIGR03942">
    <property type="entry name" value="sulfatase_rSAM"/>
    <property type="match status" value="1"/>
</dbReference>
<evidence type="ECO:0000256" key="3">
    <source>
        <dbReference type="ARBA" id="ARBA00022691"/>
    </source>
</evidence>
<dbReference type="SUPFAM" id="SSF102114">
    <property type="entry name" value="Radical SAM enzymes"/>
    <property type="match status" value="1"/>
</dbReference>
<evidence type="ECO:0000259" key="9">
    <source>
        <dbReference type="PROSITE" id="PS51918"/>
    </source>
</evidence>
<evidence type="ECO:0000256" key="1">
    <source>
        <dbReference type="ARBA" id="ARBA00001966"/>
    </source>
</evidence>
<reference evidence="10 11" key="1">
    <citation type="submission" date="2016-10" db="EMBL/GenBank/DDBJ databases">
        <authorList>
            <person name="Varghese N."/>
            <person name="Submissions S."/>
        </authorList>
    </citation>
    <scope>NUCLEOTIDE SEQUENCE [LARGE SCALE GENOMIC DNA]</scope>
    <source>
        <strain evidence="10 11">DSM 9169</strain>
    </source>
</reference>
<dbReference type="PANTHER" id="PTHR43273">
    <property type="entry name" value="ANAEROBIC SULFATASE-MATURATING ENZYME HOMOLOG ASLB-RELATED"/>
    <property type="match status" value="1"/>
</dbReference>
<keyword evidence="5" id="KW-0408">Iron</keyword>
<keyword evidence="3" id="KW-0949">S-adenosyl-L-methionine</keyword>
<dbReference type="NCBIfam" id="TIGR04085">
    <property type="entry name" value="rSAM_more_4Fe4S"/>
    <property type="match status" value="1"/>
</dbReference>
<organism evidence="10 11">
    <name type="scientific">Schaalia radingae</name>
    <dbReference type="NCBI Taxonomy" id="131110"/>
    <lineage>
        <taxon>Bacteria</taxon>
        <taxon>Bacillati</taxon>
        <taxon>Actinomycetota</taxon>
        <taxon>Actinomycetes</taxon>
        <taxon>Actinomycetales</taxon>
        <taxon>Actinomycetaceae</taxon>
        <taxon>Schaalia</taxon>
    </lineage>
</organism>
<accession>A0ABY0VD55</accession>
<dbReference type="PANTHER" id="PTHR43273:SF3">
    <property type="entry name" value="ANAEROBIC SULFATASE-MATURATING ENZYME HOMOLOG ASLB-RELATED"/>
    <property type="match status" value="1"/>
</dbReference>
<keyword evidence="11" id="KW-1185">Reference proteome</keyword>
<feature type="region of interest" description="Disordered" evidence="8">
    <location>
        <begin position="1"/>
        <end position="23"/>
    </location>
</feature>